<keyword evidence="2 3" id="KW-0521">NADP</keyword>
<dbReference type="Gene3D" id="1.10.3730.10">
    <property type="entry name" value="ProC C-terminal domain-like"/>
    <property type="match status" value="1"/>
</dbReference>
<dbReference type="Pfam" id="PF14748">
    <property type="entry name" value="P5CR_dimer"/>
    <property type="match status" value="1"/>
</dbReference>
<feature type="domain" description="Pyrroline-5-carboxylate reductase dimerisation" evidence="5">
    <location>
        <begin position="154"/>
        <end position="251"/>
    </location>
</feature>
<feature type="domain" description="Pyrroline-5-carboxylate reductase catalytic N-terminal" evidence="4">
    <location>
        <begin position="3"/>
        <end position="89"/>
    </location>
</feature>
<evidence type="ECO:0000256" key="3">
    <source>
        <dbReference type="PIRSR" id="PIRSR000193-1"/>
    </source>
</evidence>
<protein>
    <recommendedName>
        <fullName evidence="2">Pyrroline-5-carboxylate reductase</fullName>
        <shortName evidence="2">P5C reductase</shortName>
        <shortName evidence="2">P5CR</shortName>
        <ecNumber evidence="2">1.5.1.2</ecNumber>
    </recommendedName>
    <alternativeName>
        <fullName evidence="2">PCA reductase</fullName>
    </alternativeName>
</protein>
<evidence type="ECO:0000256" key="1">
    <source>
        <dbReference type="ARBA" id="ARBA00005525"/>
    </source>
</evidence>
<name>A0AAU9D2C1_9LACO</name>
<dbReference type="Proteomes" id="UP001321804">
    <property type="component" value="Chromosome"/>
</dbReference>
<comment type="pathway">
    <text evidence="2">Amino-acid biosynthesis; L-proline biosynthesis; L-proline from L-glutamate 5-semialdehyde: step 1/1.</text>
</comment>
<keyword evidence="2" id="KW-0641">Proline biosynthesis</keyword>
<accession>A0AAU9D2C1</accession>
<dbReference type="PANTHER" id="PTHR11645">
    <property type="entry name" value="PYRROLINE-5-CARBOXYLATE REDUCTASE"/>
    <property type="match status" value="1"/>
</dbReference>
<dbReference type="AlphaFoldDB" id="A0AAU9D2C1"/>
<dbReference type="InterPro" id="IPR036291">
    <property type="entry name" value="NAD(P)-bd_dom_sf"/>
</dbReference>
<keyword evidence="7" id="KW-1185">Reference proteome</keyword>
<feature type="binding site" evidence="3">
    <location>
        <begin position="62"/>
        <end position="65"/>
    </location>
    <ligand>
        <name>NADP(+)</name>
        <dbReference type="ChEBI" id="CHEBI:58349"/>
    </ligand>
</feature>
<reference evidence="6 7" key="1">
    <citation type="journal article" date="2023" name="Microbiol. Spectr.">
        <title>Symbiosis of Carpenter Bees with Uncharacterized Lactic Acid Bacteria Showing NAD Auxotrophy.</title>
        <authorList>
            <person name="Kawasaki S."/>
            <person name="Ozawa K."/>
            <person name="Mori T."/>
            <person name="Yamamoto A."/>
            <person name="Ito M."/>
            <person name="Ohkuma M."/>
            <person name="Sakamoto M."/>
            <person name="Matsutani M."/>
        </authorList>
    </citation>
    <scope>NUCLEOTIDE SEQUENCE [LARGE SCALE GENOMIC DNA]</scope>
    <source>
        <strain evidence="6 7">KimC2</strain>
    </source>
</reference>
<dbReference type="Gene3D" id="3.40.50.720">
    <property type="entry name" value="NAD(P)-binding Rossmann-like Domain"/>
    <property type="match status" value="1"/>
</dbReference>
<evidence type="ECO:0000313" key="6">
    <source>
        <dbReference type="EMBL" id="BDR56435.1"/>
    </source>
</evidence>
<comment type="catalytic activity">
    <reaction evidence="2">
        <text>L-proline + NAD(+) = (S)-1-pyrroline-5-carboxylate + NADH + 2 H(+)</text>
        <dbReference type="Rhea" id="RHEA:14105"/>
        <dbReference type="ChEBI" id="CHEBI:15378"/>
        <dbReference type="ChEBI" id="CHEBI:17388"/>
        <dbReference type="ChEBI" id="CHEBI:57540"/>
        <dbReference type="ChEBI" id="CHEBI:57945"/>
        <dbReference type="ChEBI" id="CHEBI:60039"/>
        <dbReference type="EC" id="1.5.1.2"/>
    </reaction>
</comment>
<dbReference type="PROSITE" id="PS00521">
    <property type="entry name" value="P5CR"/>
    <property type="match status" value="1"/>
</dbReference>
<dbReference type="InterPro" id="IPR029036">
    <property type="entry name" value="P5CR_dimer"/>
</dbReference>
<gene>
    <name evidence="2 6" type="primary">proC</name>
    <name evidence="6" type="ORF">KIMC2_09970</name>
</gene>
<keyword evidence="2" id="KW-0028">Amino-acid biosynthesis</keyword>
<evidence type="ECO:0000259" key="4">
    <source>
        <dbReference type="Pfam" id="PF03807"/>
    </source>
</evidence>
<dbReference type="Pfam" id="PF03807">
    <property type="entry name" value="F420_oxidored"/>
    <property type="match status" value="1"/>
</dbReference>
<comment type="similarity">
    <text evidence="1 2">Belongs to the pyrroline-5-carboxylate reductase family.</text>
</comment>
<dbReference type="SUPFAM" id="SSF51735">
    <property type="entry name" value="NAD(P)-binding Rossmann-fold domains"/>
    <property type="match status" value="1"/>
</dbReference>
<evidence type="ECO:0000313" key="7">
    <source>
        <dbReference type="Proteomes" id="UP001321804"/>
    </source>
</evidence>
<dbReference type="GO" id="GO:0005737">
    <property type="term" value="C:cytoplasm"/>
    <property type="evidence" value="ECO:0007669"/>
    <property type="project" value="UniProtKB-SubCell"/>
</dbReference>
<dbReference type="KEGG" id="xak:KIMC2_09970"/>
<dbReference type="RefSeq" id="WP_317698375.1">
    <property type="nucleotide sequence ID" value="NZ_AP026801.1"/>
</dbReference>
<comment type="catalytic activity">
    <reaction evidence="2">
        <text>L-proline + NADP(+) = (S)-1-pyrroline-5-carboxylate + NADPH + 2 H(+)</text>
        <dbReference type="Rhea" id="RHEA:14109"/>
        <dbReference type="ChEBI" id="CHEBI:15378"/>
        <dbReference type="ChEBI" id="CHEBI:17388"/>
        <dbReference type="ChEBI" id="CHEBI:57783"/>
        <dbReference type="ChEBI" id="CHEBI:58349"/>
        <dbReference type="ChEBI" id="CHEBI:60039"/>
        <dbReference type="EC" id="1.5.1.2"/>
    </reaction>
</comment>
<dbReference type="HAMAP" id="MF_01925">
    <property type="entry name" value="P5C_reductase"/>
    <property type="match status" value="1"/>
</dbReference>
<keyword evidence="2" id="KW-0560">Oxidoreductase</keyword>
<evidence type="ECO:0000256" key="2">
    <source>
        <dbReference type="HAMAP-Rule" id="MF_01925"/>
    </source>
</evidence>
<evidence type="ECO:0000259" key="5">
    <source>
        <dbReference type="Pfam" id="PF14748"/>
    </source>
</evidence>
<dbReference type="GO" id="GO:0004735">
    <property type="term" value="F:pyrroline-5-carboxylate reductase activity"/>
    <property type="evidence" value="ECO:0007669"/>
    <property type="project" value="UniProtKB-UniRule"/>
</dbReference>
<organism evidence="6 7">
    <name type="scientific">Xylocopilactobacillus apis</name>
    <dbReference type="NCBI Taxonomy" id="2932183"/>
    <lineage>
        <taxon>Bacteria</taxon>
        <taxon>Bacillati</taxon>
        <taxon>Bacillota</taxon>
        <taxon>Bacilli</taxon>
        <taxon>Lactobacillales</taxon>
        <taxon>Lactobacillaceae</taxon>
        <taxon>Xylocopilactobacillus</taxon>
    </lineage>
</organism>
<feature type="binding site" evidence="3">
    <location>
        <begin position="7"/>
        <end position="12"/>
    </location>
    <ligand>
        <name>NADP(+)</name>
        <dbReference type="ChEBI" id="CHEBI:58349"/>
    </ligand>
</feature>
<proteinExistence type="inferred from homology"/>
<keyword evidence="2" id="KW-0963">Cytoplasm</keyword>
<dbReference type="PIRSF" id="PIRSF000193">
    <property type="entry name" value="Pyrrol-5-carb_rd"/>
    <property type="match status" value="1"/>
</dbReference>
<dbReference type="EC" id="1.5.1.2" evidence="2"/>
<dbReference type="EMBL" id="AP026801">
    <property type="protein sequence ID" value="BDR56435.1"/>
    <property type="molecule type" value="Genomic_DNA"/>
</dbReference>
<dbReference type="GO" id="GO:0055129">
    <property type="term" value="P:L-proline biosynthetic process"/>
    <property type="evidence" value="ECO:0007669"/>
    <property type="project" value="UniProtKB-UniRule"/>
</dbReference>
<dbReference type="InterPro" id="IPR028939">
    <property type="entry name" value="P5C_Rdtase_cat_N"/>
</dbReference>
<dbReference type="PANTHER" id="PTHR11645:SF53">
    <property type="entry name" value="PYRROLINE-5-CARBOXYLATE REDUCTASE 3"/>
    <property type="match status" value="1"/>
</dbReference>
<dbReference type="InterPro" id="IPR008927">
    <property type="entry name" value="6-PGluconate_DH-like_C_sf"/>
</dbReference>
<comment type="function">
    <text evidence="2">Catalyzes the reduction of 1-pyrroline-5-carboxylate (PCA) to L-proline.</text>
</comment>
<comment type="subcellular location">
    <subcellularLocation>
        <location evidence="2">Cytoplasm</location>
    </subcellularLocation>
</comment>
<sequence>MFKIGIIGSGNMGQALIQGWLGKDYDLAVFSPRHGIEIANKFQIQSMNLSDLAHWSNILVLAFLPQQLSLISSEIESIVNPDQTIISVLGDVTLKQLKNAFKNNNNIIRTLPNTNIAVNEGEIAYIACETIDEQKLTDAKRLLSDLGLTLLLSEDQFPAFSAVAGSAPAIVAKFAESLVLAAVKNGLSRNDSVKIINQLILGTIKNSKENQISFNDLIYQICTPGGSTIRGIKSLEKNRFTGDVMDSIDEIIQ</sequence>
<dbReference type="InterPro" id="IPR000304">
    <property type="entry name" value="Pyrroline-COOH_reductase"/>
</dbReference>
<feature type="binding site" evidence="3">
    <location>
        <position position="31"/>
    </location>
    <ligand>
        <name>NADP(+)</name>
        <dbReference type="ChEBI" id="CHEBI:58349"/>
    </ligand>
</feature>
<dbReference type="InterPro" id="IPR053790">
    <property type="entry name" value="P5CR-like_CS"/>
</dbReference>
<dbReference type="SUPFAM" id="SSF48179">
    <property type="entry name" value="6-phosphogluconate dehydrogenase C-terminal domain-like"/>
    <property type="match status" value="1"/>
</dbReference>